<organism evidence="4 5">
    <name type="scientific">Glycomyces luteolus</name>
    <dbReference type="NCBI Taxonomy" id="2670330"/>
    <lineage>
        <taxon>Bacteria</taxon>
        <taxon>Bacillati</taxon>
        <taxon>Actinomycetota</taxon>
        <taxon>Actinomycetes</taxon>
        <taxon>Glycomycetales</taxon>
        <taxon>Glycomycetaceae</taxon>
        <taxon>Glycomyces</taxon>
    </lineage>
</organism>
<evidence type="ECO:0000256" key="2">
    <source>
        <dbReference type="SAM" id="MobiDB-lite"/>
    </source>
</evidence>
<dbReference type="AlphaFoldDB" id="A0A9X3PGK8"/>
<dbReference type="Pfam" id="PF13517">
    <property type="entry name" value="FG-GAP_3"/>
    <property type="match status" value="3"/>
</dbReference>
<dbReference type="InterPro" id="IPR028994">
    <property type="entry name" value="Integrin_alpha_N"/>
</dbReference>
<comment type="caution">
    <text evidence="4">The sequence shown here is derived from an EMBL/GenBank/DDBJ whole genome shotgun (WGS) entry which is preliminary data.</text>
</comment>
<dbReference type="RefSeq" id="WP_270112284.1">
    <property type="nucleotide sequence ID" value="NZ_JAPZVP010000021.1"/>
</dbReference>
<dbReference type="EMBL" id="JAPZVP010000021">
    <property type="protein sequence ID" value="MDA1362224.1"/>
    <property type="molecule type" value="Genomic_DNA"/>
</dbReference>
<dbReference type="SUPFAM" id="SSF69318">
    <property type="entry name" value="Integrin alpha N-terminal domain"/>
    <property type="match status" value="2"/>
</dbReference>
<dbReference type="InterPro" id="IPR013517">
    <property type="entry name" value="FG-GAP"/>
</dbReference>
<evidence type="ECO:0000256" key="1">
    <source>
        <dbReference type="ARBA" id="ARBA00022729"/>
    </source>
</evidence>
<gene>
    <name evidence="4" type="ORF">O1R50_21545</name>
</gene>
<feature type="compositionally biased region" description="Polar residues" evidence="2">
    <location>
        <begin position="870"/>
        <end position="887"/>
    </location>
</feature>
<keyword evidence="5" id="KW-1185">Reference proteome</keyword>
<evidence type="ECO:0000313" key="4">
    <source>
        <dbReference type="EMBL" id="MDA1362224.1"/>
    </source>
</evidence>
<proteinExistence type="predicted"/>
<protein>
    <submittedName>
        <fullName evidence="4">VCBS repeat-containing protein</fullName>
    </submittedName>
</protein>
<name>A0A9X3PGK8_9ACTN</name>
<reference evidence="4" key="1">
    <citation type="submission" date="2022-12" db="EMBL/GenBank/DDBJ databases">
        <title>Gycomyces niveus sp.nov.,a novel actinomycete isolated from soil in Shouguan.</title>
        <authorList>
            <person name="Yang X."/>
        </authorList>
    </citation>
    <scope>NUCLEOTIDE SEQUENCE</scope>
    <source>
        <strain evidence="4">NEAU-A15</strain>
    </source>
</reference>
<dbReference type="Proteomes" id="UP001146067">
    <property type="component" value="Unassembled WGS sequence"/>
</dbReference>
<dbReference type="PANTHER" id="PTHR44103:SF1">
    <property type="entry name" value="PROPROTEIN CONVERTASE P"/>
    <property type="match status" value="1"/>
</dbReference>
<evidence type="ECO:0000313" key="5">
    <source>
        <dbReference type="Proteomes" id="UP001146067"/>
    </source>
</evidence>
<sequence length="1213" mass="128795">MNRTLPPKRLAPKRIAAATAAAVSAALLTYPGAATAQTTAIDCAALGETPTASGLESALDTADQCQVEVRIQNRSSPYATVYATPQHQLHYVATAAPVQEYDTLGKPDATITAADGVLVATSTDWPFTFPDDGPADLPLIDTPYAEVVWNGETPLPTYAGTTAVYDELAPGLDFSVDLDVASAGLLFTAADAAAWSHLAGGLTLKSDGDIRVGAGGWITVLAETTERPSARVESTTPFALRDAAGAAIDISLSADAETGRLAITAPEDAVANAAFPLQLTTQWTYDNFPVPTWGSVTSAVEDLSVFRGESGYDEPYFEAAGETGDALAGPYCDGFTDETCATQAQARSYWSFPWAMIHNLRATASQGFEYPVASASFQVDAAEGTQCVAPGLHRIADYRPQYTWSYSSDAIGSATSGGCQDGTAAYDVSALVDRVWNNNSYHQFPAAFTMPDSPETARFDGDSARLDVYFDIVAYIFSIPSSTCSTSSSTPAYYRGAVTTLGGNQQIDTWRPDLIDLELTWSAKVYDVNSGELLVATEPQAAPDLHRPSVQLPPEDVLGQGLYRAEYTVDSSAVDHTRIKTCYFAVDAAAPEIIGVEPDPGPYYIGDTVSVDVDVADEGFPNGWGDLNVSCYGGELCEGAEEIVLDDETTATFEFELEDSFGSAMFQVKDDSGQFDWSSFVDLRATPNTYDYNGDRYQDLYLVRLSDGHLLYYPGNGTGKLGTPVDKGADWGKMDIVMAGDLTEDGIPDLLARDAKNGNLWTYPGNGSGGFASRRFVGNGWNAISSFTSAGDFNGDGRFDLYGLRKSDGKLFFYPGKGDGTFDSRIEVAPPTGGYGWGRYDSVTTIAPTGNGDTQPDLYFHHSEGIRSSTVETESDGTVANSTSHQSIGGKRADGSWAEFTQLTAVGDQNSDGNEEFIAVDARTGELLLHGEMGGAITSTVLSKFGGGFRLPAITVDSAYDYNGDTAADLYGIRSSNSELRFYPGNGSGGFRSTQNLGVLLDAATLVETAGDFNGDGKPDLLTRDVTGALTMIGGDGDGWFFYAPQITTGTGWNSMSAIASGHDYNGDGKIDLIAREKSTGYLWLYPGKGNGYVGTRVKIGTGWNAMREITAAGDLDHDGLADVLAIRSSDNCMYFYGGRGNGTLKAGVKMSCNWVGYDSVAAVGDFNGDGHADWVARRKSDGALYLYKGNGAGGYSARALIGTGWNSIKFIA</sequence>
<keyword evidence="1 3" id="KW-0732">Signal</keyword>
<feature type="chain" id="PRO_5040853674" evidence="3">
    <location>
        <begin position="37"/>
        <end position="1213"/>
    </location>
</feature>
<dbReference type="Gene3D" id="2.130.10.130">
    <property type="entry name" value="Integrin alpha, N-terminal"/>
    <property type="match status" value="3"/>
</dbReference>
<evidence type="ECO:0000256" key="3">
    <source>
        <dbReference type="SAM" id="SignalP"/>
    </source>
</evidence>
<accession>A0A9X3PGK8</accession>
<dbReference type="PANTHER" id="PTHR44103">
    <property type="entry name" value="PROPROTEIN CONVERTASE P"/>
    <property type="match status" value="1"/>
</dbReference>
<feature type="region of interest" description="Disordered" evidence="2">
    <location>
        <begin position="870"/>
        <end position="891"/>
    </location>
</feature>
<feature type="signal peptide" evidence="3">
    <location>
        <begin position="1"/>
        <end position="36"/>
    </location>
</feature>